<name>A0A0F9TIF5_9ZZZZ</name>
<keyword evidence="1" id="KW-1133">Transmembrane helix</keyword>
<evidence type="ECO:0000256" key="1">
    <source>
        <dbReference type="SAM" id="Phobius"/>
    </source>
</evidence>
<comment type="caution">
    <text evidence="2">The sequence shown here is derived from an EMBL/GenBank/DDBJ whole genome shotgun (WGS) entry which is preliminary data.</text>
</comment>
<reference evidence="2" key="1">
    <citation type="journal article" date="2015" name="Nature">
        <title>Complex archaea that bridge the gap between prokaryotes and eukaryotes.</title>
        <authorList>
            <person name="Spang A."/>
            <person name="Saw J.H."/>
            <person name="Jorgensen S.L."/>
            <person name="Zaremba-Niedzwiedzka K."/>
            <person name="Martijn J."/>
            <person name="Lind A.E."/>
            <person name="van Eijk R."/>
            <person name="Schleper C."/>
            <person name="Guy L."/>
            <person name="Ettema T.J."/>
        </authorList>
    </citation>
    <scope>NUCLEOTIDE SEQUENCE</scope>
</reference>
<dbReference type="EMBL" id="LAZR01000322">
    <property type="protein sequence ID" value="KKN74682.1"/>
    <property type="molecule type" value="Genomic_DNA"/>
</dbReference>
<accession>A0A0F9TIF5</accession>
<organism evidence="2">
    <name type="scientific">marine sediment metagenome</name>
    <dbReference type="NCBI Taxonomy" id="412755"/>
    <lineage>
        <taxon>unclassified sequences</taxon>
        <taxon>metagenomes</taxon>
        <taxon>ecological metagenomes</taxon>
    </lineage>
</organism>
<feature type="transmembrane region" description="Helical" evidence="1">
    <location>
        <begin position="77"/>
        <end position="97"/>
    </location>
</feature>
<evidence type="ECO:0000313" key="2">
    <source>
        <dbReference type="EMBL" id="KKN74682.1"/>
    </source>
</evidence>
<protein>
    <submittedName>
        <fullName evidence="2">Uncharacterized protein</fullName>
    </submittedName>
</protein>
<feature type="transmembrane region" description="Helical" evidence="1">
    <location>
        <begin position="52"/>
        <end position="71"/>
    </location>
</feature>
<dbReference type="AlphaFoldDB" id="A0A0F9TIF5"/>
<keyword evidence="1" id="KW-0472">Membrane</keyword>
<proteinExistence type="predicted"/>
<gene>
    <name evidence="2" type="ORF">LCGC14_0388840</name>
</gene>
<sequence length="99" mass="10498">MSVIAGLVNVLPGIVNTVGNLIKDKKRATAETSKILPAFMEDKHNIADGLELSSKVVFGYGLGGYVIYYALTHDPLNLWVLGAGTLIAVGTTIAKALER</sequence>
<keyword evidence="1" id="KW-0812">Transmembrane</keyword>